<comment type="caution">
    <text evidence="1">The sequence shown here is derived from an EMBL/GenBank/DDBJ whole genome shotgun (WGS) entry which is preliminary data.</text>
</comment>
<name>A0A2I1PC30_9MICO</name>
<dbReference type="AlphaFoldDB" id="A0A2I1PC30"/>
<dbReference type="EMBL" id="PKIZ01000005">
    <property type="protein sequence ID" value="PKZ42185.1"/>
    <property type="molecule type" value="Genomic_DNA"/>
</dbReference>
<sequence>MAAETSPPASSGEGNVAVSKVDSAESLADLLTESDAVVQATVTSTEDLSVNGVDFVRAEMRVQRSSDPTLRGTTIHVRQTDFGNPAPENMPRLMERGKPYLLALQDFQGPQEVDDEYVITFDEGIWDVGSGAPKNIATQDGAPIPELDITEKQAQELTAPE</sequence>
<dbReference type="Proteomes" id="UP000234206">
    <property type="component" value="Unassembled WGS sequence"/>
</dbReference>
<evidence type="ECO:0000313" key="1">
    <source>
        <dbReference type="EMBL" id="PKZ42185.1"/>
    </source>
</evidence>
<accession>A0A2I1PC30</accession>
<keyword evidence="2" id="KW-1185">Reference proteome</keyword>
<evidence type="ECO:0000313" key="2">
    <source>
        <dbReference type="Proteomes" id="UP000234206"/>
    </source>
</evidence>
<protein>
    <submittedName>
        <fullName evidence="1">Uncharacterized protein</fullName>
    </submittedName>
</protein>
<dbReference type="OrthoDB" id="9979166at2"/>
<gene>
    <name evidence="1" type="ORF">CYJ76_03835</name>
</gene>
<proteinExistence type="predicted"/>
<organism evidence="1 2">
    <name type="scientific">Kytococcus schroeteri</name>
    <dbReference type="NCBI Taxonomy" id="138300"/>
    <lineage>
        <taxon>Bacteria</taxon>
        <taxon>Bacillati</taxon>
        <taxon>Actinomycetota</taxon>
        <taxon>Actinomycetes</taxon>
        <taxon>Micrococcales</taxon>
        <taxon>Kytococcaceae</taxon>
        <taxon>Kytococcus</taxon>
    </lineage>
</organism>
<reference evidence="1 2" key="1">
    <citation type="submission" date="2017-12" db="EMBL/GenBank/DDBJ databases">
        <title>Phylogenetic diversity of female urinary microbiome.</title>
        <authorList>
            <person name="Thomas-White K."/>
            <person name="Wolfe A.J."/>
        </authorList>
    </citation>
    <scope>NUCLEOTIDE SEQUENCE [LARGE SCALE GENOMIC DNA]</scope>
    <source>
        <strain evidence="1 2">UMB1298</strain>
    </source>
</reference>
<dbReference type="RefSeq" id="WP_070705475.1">
    <property type="nucleotide sequence ID" value="NZ_JBHLVH010000011.1"/>
</dbReference>